<dbReference type="InterPro" id="IPR016024">
    <property type="entry name" value="ARM-type_fold"/>
</dbReference>
<gene>
    <name evidence="8" type="ORF">H257_19405</name>
</gene>
<proteinExistence type="predicted"/>
<evidence type="ECO:0000259" key="7">
    <source>
        <dbReference type="Pfam" id="PF12719"/>
    </source>
</evidence>
<dbReference type="GO" id="GO:0051301">
    <property type="term" value="P:cell division"/>
    <property type="evidence" value="ECO:0007669"/>
    <property type="project" value="UniProtKB-KW"/>
</dbReference>
<organism evidence="8">
    <name type="scientific">Aphanomyces astaci</name>
    <name type="common">Crayfish plague agent</name>
    <dbReference type="NCBI Taxonomy" id="112090"/>
    <lineage>
        <taxon>Eukaryota</taxon>
        <taxon>Sar</taxon>
        <taxon>Stramenopiles</taxon>
        <taxon>Oomycota</taxon>
        <taxon>Saprolegniomycetes</taxon>
        <taxon>Saprolegniales</taxon>
        <taxon>Verrucalvaceae</taxon>
        <taxon>Aphanomyces</taxon>
    </lineage>
</organism>
<dbReference type="VEuPathDB" id="FungiDB:H257_19405"/>
<sequence length="249" mass="28195">MELYFHPILQQMLHSNDHGFCSETLQLLSVFYPALANLQFDLIVATIRSIFCSIVYGTSAIPLDEAAEYDELHAEGVALEKSLEEPKTLRYLRCLELSSKILQFTRQSLKNAMIANILHLILPAVDSDIPALREKGLECLGLYCLLDRKMALNHTIVFWRVLNADDEDGDSKHTCIRVLLDFFAAFKSFEITPVEEDGDMITSGSILDGLATYFCVNEHQLDTWDLQTQTLVVEGFIKLFLLKRIADST</sequence>
<evidence type="ECO:0000256" key="5">
    <source>
        <dbReference type="ARBA" id="ARBA00023067"/>
    </source>
</evidence>
<keyword evidence="3" id="KW-0132">Cell division</keyword>
<keyword evidence="2" id="KW-0158">Chromosome</keyword>
<evidence type="ECO:0000256" key="6">
    <source>
        <dbReference type="ARBA" id="ARBA00023306"/>
    </source>
</evidence>
<dbReference type="Pfam" id="PF12719">
    <property type="entry name" value="Cnd3"/>
    <property type="match status" value="1"/>
</dbReference>
<accession>W4F882</accession>
<dbReference type="InterPro" id="IPR027165">
    <property type="entry name" value="CND3"/>
</dbReference>
<dbReference type="OrthoDB" id="27187at2759"/>
<dbReference type="GO" id="GO:0000796">
    <property type="term" value="C:condensin complex"/>
    <property type="evidence" value="ECO:0007669"/>
    <property type="project" value="InterPro"/>
</dbReference>
<keyword evidence="5" id="KW-0226">DNA condensation</keyword>
<comment type="subcellular location">
    <subcellularLocation>
        <location evidence="1">Chromosome</location>
    </subcellularLocation>
</comment>
<dbReference type="GeneID" id="20821401"/>
<reference evidence="8" key="1">
    <citation type="submission" date="2013-12" db="EMBL/GenBank/DDBJ databases">
        <title>The Genome Sequence of Aphanomyces astaci APO3.</title>
        <authorList>
            <consortium name="The Broad Institute Genomics Platform"/>
            <person name="Russ C."/>
            <person name="Tyler B."/>
            <person name="van West P."/>
            <person name="Dieguez-Uribeondo J."/>
            <person name="Young S.K."/>
            <person name="Zeng Q."/>
            <person name="Gargeya S."/>
            <person name="Fitzgerald M."/>
            <person name="Abouelleil A."/>
            <person name="Alvarado L."/>
            <person name="Chapman S.B."/>
            <person name="Gainer-Dewar J."/>
            <person name="Goldberg J."/>
            <person name="Griggs A."/>
            <person name="Gujja S."/>
            <person name="Hansen M."/>
            <person name="Howarth C."/>
            <person name="Imamovic A."/>
            <person name="Ireland A."/>
            <person name="Larimer J."/>
            <person name="McCowan C."/>
            <person name="Murphy C."/>
            <person name="Pearson M."/>
            <person name="Poon T.W."/>
            <person name="Priest M."/>
            <person name="Roberts A."/>
            <person name="Saif S."/>
            <person name="Shea T."/>
            <person name="Sykes S."/>
            <person name="Wortman J."/>
            <person name="Nusbaum C."/>
            <person name="Birren B."/>
        </authorList>
    </citation>
    <scope>NUCLEOTIDE SEQUENCE [LARGE SCALE GENOMIC DNA]</scope>
    <source>
        <strain evidence="8">APO3</strain>
    </source>
</reference>
<dbReference type="InterPro" id="IPR025977">
    <property type="entry name" value="Cnd3_C"/>
</dbReference>
<feature type="non-terminal residue" evidence="8">
    <location>
        <position position="249"/>
    </location>
</feature>
<keyword evidence="6" id="KW-0131">Cell cycle</keyword>
<evidence type="ECO:0000256" key="2">
    <source>
        <dbReference type="ARBA" id="ARBA00022454"/>
    </source>
</evidence>
<dbReference type="STRING" id="112090.W4F882"/>
<dbReference type="GO" id="GO:0000793">
    <property type="term" value="C:condensed chromosome"/>
    <property type="evidence" value="ECO:0007669"/>
    <property type="project" value="TreeGrafter"/>
</dbReference>
<evidence type="ECO:0000313" key="8">
    <source>
        <dbReference type="EMBL" id="ETV63662.1"/>
    </source>
</evidence>
<dbReference type="EMBL" id="KI913675">
    <property type="protein sequence ID" value="ETV63662.1"/>
    <property type="molecule type" value="Genomic_DNA"/>
</dbReference>
<feature type="domain" description="Nuclear condensin complex subunit 3 C-terminal" evidence="7">
    <location>
        <begin position="93"/>
        <end position="248"/>
    </location>
</feature>
<dbReference type="RefSeq" id="XP_009846854.1">
    <property type="nucleotide sequence ID" value="XM_009848552.1"/>
</dbReference>
<evidence type="ECO:0000256" key="4">
    <source>
        <dbReference type="ARBA" id="ARBA00022776"/>
    </source>
</evidence>
<dbReference type="GO" id="GO:0007076">
    <property type="term" value="P:mitotic chromosome condensation"/>
    <property type="evidence" value="ECO:0007669"/>
    <property type="project" value="InterPro"/>
</dbReference>
<name>W4F882_APHAT</name>
<keyword evidence="4" id="KW-0498">Mitosis</keyword>
<dbReference type="AlphaFoldDB" id="W4F882"/>
<dbReference type="PANTHER" id="PTHR14418">
    <property type="entry name" value="CONDENSIN COMPLEX SUBUNIT 3-RELATED"/>
    <property type="match status" value="1"/>
</dbReference>
<dbReference type="SUPFAM" id="SSF48371">
    <property type="entry name" value="ARM repeat"/>
    <property type="match status" value="1"/>
</dbReference>
<dbReference type="PANTHER" id="PTHR14418:SF5">
    <property type="entry name" value="CONDENSIN COMPLEX SUBUNIT 3"/>
    <property type="match status" value="1"/>
</dbReference>
<evidence type="ECO:0000256" key="3">
    <source>
        <dbReference type="ARBA" id="ARBA00022618"/>
    </source>
</evidence>
<evidence type="ECO:0000256" key="1">
    <source>
        <dbReference type="ARBA" id="ARBA00004286"/>
    </source>
</evidence>
<protein>
    <recommendedName>
        <fullName evidence="7">Nuclear condensin complex subunit 3 C-terminal domain-containing protein</fullName>
    </recommendedName>
</protein>